<dbReference type="EMBL" id="LK052886">
    <property type="protein sequence ID" value="CDR37821.1"/>
    <property type="molecule type" value="Genomic_DNA"/>
</dbReference>
<dbReference type="PhylomeDB" id="A0A061AKZ7"/>
<dbReference type="InterPro" id="IPR019734">
    <property type="entry name" value="TPR_rpt"/>
</dbReference>
<gene>
    <name evidence="5" type="ORF">CYFA0S_01e17854g</name>
</gene>
<dbReference type="Gene3D" id="1.25.40.10">
    <property type="entry name" value="Tetratricopeptide repeat domain"/>
    <property type="match status" value="4"/>
</dbReference>
<dbReference type="Pfam" id="PF13432">
    <property type="entry name" value="TPR_16"/>
    <property type="match status" value="1"/>
</dbReference>
<dbReference type="PROSITE" id="PS50293">
    <property type="entry name" value="TPR_REGION"/>
    <property type="match status" value="1"/>
</dbReference>
<proteinExistence type="inferred from homology"/>
<evidence type="ECO:0000256" key="4">
    <source>
        <dbReference type="SAM" id="MobiDB-lite"/>
    </source>
</evidence>
<feature type="repeat" description="TPR" evidence="3">
    <location>
        <begin position="619"/>
        <end position="652"/>
    </location>
</feature>
<dbReference type="OrthoDB" id="329563at2759"/>
<reference evidence="5" key="1">
    <citation type="journal article" date="2014" name="Genome Announc.">
        <title>Genome sequence of the yeast Cyberlindnera fabianii (Hansenula fabianii).</title>
        <authorList>
            <person name="Freel K.C."/>
            <person name="Sarilar V."/>
            <person name="Neuveglise C."/>
            <person name="Devillers H."/>
            <person name="Friedrich A."/>
            <person name="Schacherer J."/>
        </authorList>
    </citation>
    <scope>NUCLEOTIDE SEQUENCE</scope>
    <source>
        <strain evidence="5">YJS4271</strain>
    </source>
</reference>
<feature type="region of interest" description="Disordered" evidence="4">
    <location>
        <begin position="215"/>
        <end position="283"/>
    </location>
</feature>
<dbReference type="PANTHER" id="PTHR12558:SF13">
    <property type="entry name" value="CELL DIVISION CYCLE PROTEIN 27 HOMOLOG"/>
    <property type="match status" value="1"/>
</dbReference>
<dbReference type="Pfam" id="PF00515">
    <property type="entry name" value="TPR_1"/>
    <property type="match status" value="1"/>
</dbReference>
<dbReference type="InterPro" id="IPR011990">
    <property type="entry name" value="TPR-like_helical_dom_sf"/>
</dbReference>
<feature type="repeat" description="TPR" evidence="3">
    <location>
        <begin position="124"/>
        <end position="157"/>
    </location>
</feature>
<dbReference type="GO" id="GO:0005680">
    <property type="term" value="C:anaphase-promoting complex"/>
    <property type="evidence" value="ECO:0007669"/>
    <property type="project" value="TreeGrafter"/>
</dbReference>
<dbReference type="SUPFAM" id="SSF81901">
    <property type="entry name" value="HCP-like"/>
    <property type="match status" value="1"/>
</dbReference>
<dbReference type="SMART" id="SM00028">
    <property type="entry name" value="TPR"/>
    <property type="match status" value="8"/>
</dbReference>
<dbReference type="AlphaFoldDB" id="A0A061AKZ7"/>
<name>A0A061AKZ7_CYBFA</name>
<dbReference type="GO" id="GO:0007091">
    <property type="term" value="P:metaphase/anaphase transition of mitotic cell cycle"/>
    <property type="evidence" value="ECO:0007669"/>
    <property type="project" value="TreeGrafter"/>
</dbReference>
<feature type="repeat" description="TPR" evidence="3">
    <location>
        <begin position="449"/>
        <end position="482"/>
    </location>
</feature>
<evidence type="ECO:0000256" key="3">
    <source>
        <dbReference type="PROSITE-ProRule" id="PRU00339"/>
    </source>
</evidence>
<accession>A0A061AKZ7</accession>
<dbReference type="PANTHER" id="PTHR12558">
    <property type="entry name" value="CELL DIVISION CYCLE 16,23,27"/>
    <property type="match status" value="1"/>
</dbReference>
<feature type="repeat" description="TPR" evidence="3">
    <location>
        <begin position="483"/>
        <end position="516"/>
    </location>
</feature>
<evidence type="ECO:0000256" key="1">
    <source>
        <dbReference type="ARBA" id="ARBA00022803"/>
    </source>
</evidence>
<dbReference type="Pfam" id="PF13181">
    <property type="entry name" value="TPR_8"/>
    <property type="match status" value="2"/>
</dbReference>
<feature type="repeat" description="TPR" evidence="3">
    <location>
        <begin position="517"/>
        <end position="550"/>
    </location>
</feature>
<evidence type="ECO:0000256" key="2">
    <source>
        <dbReference type="ARBA" id="ARBA00038210"/>
    </source>
</evidence>
<dbReference type="SUPFAM" id="SSF48452">
    <property type="entry name" value="TPR-like"/>
    <property type="match status" value="2"/>
</dbReference>
<feature type="region of interest" description="Disordered" evidence="4">
    <location>
        <begin position="300"/>
        <end position="332"/>
    </location>
</feature>
<dbReference type="GO" id="GO:0051301">
    <property type="term" value="P:cell division"/>
    <property type="evidence" value="ECO:0007669"/>
    <property type="project" value="TreeGrafter"/>
</dbReference>
<keyword evidence="1 3" id="KW-0802">TPR repeat</keyword>
<dbReference type="PROSITE" id="PS50005">
    <property type="entry name" value="TPR"/>
    <property type="match status" value="5"/>
</dbReference>
<dbReference type="VEuPathDB" id="FungiDB:BON22_1588"/>
<protein>
    <submittedName>
        <fullName evidence="5">CYFA0S01e17854g1_1</fullName>
    </submittedName>
</protein>
<dbReference type="Pfam" id="PF12895">
    <property type="entry name" value="ANAPC3"/>
    <property type="match status" value="1"/>
</dbReference>
<dbReference type="GO" id="GO:0005737">
    <property type="term" value="C:cytoplasm"/>
    <property type="evidence" value="ECO:0007669"/>
    <property type="project" value="TreeGrafter"/>
</dbReference>
<comment type="similarity">
    <text evidence="2">Belongs to the APC3/CDC27 family.</text>
</comment>
<dbReference type="GO" id="GO:0031145">
    <property type="term" value="P:anaphase-promoting complex-dependent catabolic process"/>
    <property type="evidence" value="ECO:0007669"/>
    <property type="project" value="TreeGrafter"/>
</dbReference>
<sequence>MSHQPYTVQQLRSIVLYNLDNGLVDSAEFAAERLLAEAGDSDPDSIHLYSLVLLKKLRYKAAYNATANVQHPGCAYVFAKAALELEQGTEGVYALTSTQHLWECLPDKLSSNYEFERQLMPDPAVYYNLLGQLYFQIGDTKESAINHSKALKRNPFLWDSFQELNKMGANVRVKAIYKLAKDSSGFALGNDTTEGFDSRDPFGEASTNVQPIKSFPKTIDETPKSRSSALGDFETPRIKPPTVPGAPTRRLRSSSIGRDNTFKAPPPLPGTETIKRAPRATASKVTSRLITQPLARANKSSVNTAAGIKGSVGDSVQKRSKPVLSEPSSHRKFMSNEELGEQHLLNLYSTYAKGFKAMSRYDCFKAIRILNTLPASHLKTPWVLSKLGRLHFEIVNYEESEAYFQKLRKVDSTRIEDMEYYSTLLWHLHKDVELCHLAHEVLNIDRNAPQSWVVVGNLFSINREPDEAIKCFRRATQLDEKHSYAYTLQGHEYVSNDAYEHALECFRFALLMDPRHYNALYGIGMVYLKLGNFNKAEFHFRKALDINPINVILICCLGMMLEKLGQRENALHQYELACKIQPLSALALFKKAQLLLSMEQYGAALSAFEHLATIAPDEASVHYLLGQLYKLANKKQDAIKQFTIALNLDPKGSQLVKEALEGLSA</sequence>
<dbReference type="GO" id="GO:0016567">
    <property type="term" value="P:protein ubiquitination"/>
    <property type="evidence" value="ECO:0007669"/>
    <property type="project" value="TreeGrafter"/>
</dbReference>
<organism evidence="5">
    <name type="scientific">Cyberlindnera fabianii</name>
    <name type="common">Yeast</name>
    <name type="synonym">Hansenula fabianii</name>
    <dbReference type="NCBI Taxonomy" id="36022"/>
    <lineage>
        <taxon>Eukaryota</taxon>
        <taxon>Fungi</taxon>
        <taxon>Dikarya</taxon>
        <taxon>Ascomycota</taxon>
        <taxon>Saccharomycotina</taxon>
        <taxon>Saccharomycetes</taxon>
        <taxon>Phaffomycetales</taxon>
        <taxon>Phaffomycetaceae</taxon>
        <taxon>Cyberlindnera</taxon>
    </lineage>
</organism>
<evidence type="ECO:0000313" key="5">
    <source>
        <dbReference type="EMBL" id="CDR37821.1"/>
    </source>
</evidence>